<evidence type="ECO:0000313" key="14">
    <source>
        <dbReference type="Proteomes" id="UP000011721"/>
    </source>
</evidence>
<dbReference type="InterPro" id="IPR036291">
    <property type="entry name" value="NAD(P)-bd_dom_sf"/>
</dbReference>
<evidence type="ECO:0000256" key="4">
    <source>
        <dbReference type="ARBA" id="ARBA00022605"/>
    </source>
</evidence>
<feature type="binding site" evidence="9">
    <location>
        <position position="76"/>
    </location>
    <ligand>
        <name>NADP(+)</name>
        <dbReference type="ChEBI" id="CHEBI:58349"/>
    </ligand>
</feature>
<evidence type="ECO:0000256" key="1">
    <source>
        <dbReference type="ARBA" id="ARBA00004864"/>
    </source>
</evidence>
<dbReference type="UniPathway" id="UPA00047">
    <property type="reaction ID" value="UER00056"/>
</dbReference>
<accession>M1PAF7</accession>
<comment type="cofactor">
    <cofactor evidence="9">
        <name>Mg(2+)</name>
        <dbReference type="ChEBI" id="CHEBI:18420"/>
    </cofactor>
    <text evidence="9">Binds 2 magnesium ions per subunit.</text>
</comment>
<protein>
    <recommendedName>
        <fullName evidence="9">Ketol-acid reductoisomerase (NADP(+))</fullName>
        <shortName evidence="9">KARI</shortName>
        <ecNumber evidence="9">1.1.1.86</ecNumber>
    </recommendedName>
    <alternativeName>
        <fullName evidence="9">Acetohydroxy-acid isomeroreductase</fullName>
        <shortName evidence="9">AHIR</shortName>
    </alternativeName>
    <alternativeName>
        <fullName evidence="9">Alpha-keto-beta-hydroxylacyl reductoisomerase</fullName>
    </alternativeName>
</protein>
<dbReference type="eggNOG" id="COG0059">
    <property type="taxonomic scope" value="Bacteria"/>
</dbReference>
<dbReference type="Proteomes" id="UP000011721">
    <property type="component" value="Chromosome"/>
</dbReference>
<dbReference type="Pfam" id="PF01450">
    <property type="entry name" value="KARI_C"/>
    <property type="match status" value="2"/>
</dbReference>
<dbReference type="InterPro" id="IPR013116">
    <property type="entry name" value="KARI_N"/>
</dbReference>
<evidence type="ECO:0000259" key="12">
    <source>
        <dbReference type="PROSITE" id="PS51851"/>
    </source>
</evidence>
<feature type="domain" description="KARI C-terminal knotted" evidence="12">
    <location>
        <begin position="209"/>
        <end position="353"/>
    </location>
</feature>
<dbReference type="GO" id="GO:0009099">
    <property type="term" value="P:L-valine biosynthetic process"/>
    <property type="evidence" value="ECO:0007669"/>
    <property type="project" value="UniProtKB-UniRule"/>
</dbReference>
<dbReference type="SUPFAM" id="SSF51735">
    <property type="entry name" value="NAD(P)-binding Rossmann-fold domains"/>
    <property type="match status" value="1"/>
</dbReference>
<feature type="binding site" evidence="9">
    <location>
        <position position="158"/>
    </location>
    <ligand>
        <name>NADP(+)</name>
        <dbReference type="ChEBI" id="CHEBI:58349"/>
    </ligand>
</feature>
<dbReference type="STRING" id="1167006.UWK_00199"/>
<feature type="binding site" evidence="9 10">
    <location>
        <position position="414"/>
    </location>
    <ligand>
        <name>substrate</name>
    </ligand>
</feature>
<dbReference type="PROSITE" id="PS51851">
    <property type="entry name" value="KARI_C"/>
    <property type="match status" value="2"/>
</dbReference>
<dbReference type="HOGENOM" id="CLU_551905_0_0_7"/>
<dbReference type="Gene3D" id="3.40.50.720">
    <property type="entry name" value="NAD(P)-binding Rossmann-like Domain"/>
    <property type="match status" value="1"/>
</dbReference>
<dbReference type="GO" id="GO:0016853">
    <property type="term" value="F:isomerase activity"/>
    <property type="evidence" value="ECO:0007669"/>
    <property type="project" value="UniProtKB-KW"/>
</dbReference>
<dbReference type="KEGG" id="dsf:UWK_00199"/>
<evidence type="ECO:0000256" key="6">
    <source>
        <dbReference type="ARBA" id="ARBA00022842"/>
    </source>
</evidence>
<feature type="binding site" evidence="10">
    <location>
        <position position="278"/>
    </location>
    <ligand>
        <name>substrate</name>
    </ligand>
</feature>
<feature type="binding site" evidence="9 10">
    <location>
        <position position="389"/>
    </location>
    <ligand>
        <name>Mg(2+)</name>
        <dbReference type="ChEBI" id="CHEBI:18420"/>
        <label>2</label>
    </ligand>
</feature>
<evidence type="ECO:0000256" key="8">
    <source>
        <dbReference type="ARBA" id="ARBA00023304"/>
    </source>
</evidence>
<evidence type="ECO:0000256" key="5">
    <source>
        <dbReference type="ARBA" id="ARBA00022723"/>
    </source>
</evidence>
<feature type="binding site" evidence="9 10">
    <location>
        <position position="217"/>
    </location>
    <ligand>
        <name>Mg(2+)</name>
        <dbReference type="ChEBI" id="CHEBI:18420"/>
        <label>2</label>
    </ligand>
</feature>
<keyword evidence="9" id="KW-0521">NADP</keyword>
<comment type="caution">
    <text evidence="10">Lacks conserved residue(s) required for the propagation of feature annotation.</text>
</comment>
<dbReference type="GO" id="GO:0004455">
    <property type="term" value="F:ketol-acid reductoisomerase activity"/>
    <property type="evidence" value="ECO:0007669"/>
    <property type="project" value="UniProtKB-UniRule"/>
</dbReference>
<keyword evidence="4 9" id="KW-0028">Amino-acid biosynthesis</keyword>
<comment type="pathway">
    <text evidence="2 9">Amino-acid biosynthesis; L-isoleucine biosynthesis; L-isoleucine from 2-oxobutanoate: step 2/4.</text>
</comment>
<organism evidence="13 14">
    <name type="scientific">Desulfocapsa sulfexigens (strain DSM 10523 / SB164P1)</name>
    <dbReference type="NCBI Taxonomy" id="1167006"/>
    <lineage>
        <taxon>Bacteria</taxon>
        <taxon>Pseudomonadati</taxon>
        <taxon>Thermodesulfobacteriota</taxon>
        <taxon>Desulfobulbia</taxon>
        <taxon>Desulfobulbales</taxon>
        <taxon>Desulfocapsaceae</taxon>
        <taxon>Desulfocapsa</taxon>
    </lineage>
</organism>
<evidence type="ECO:0000256" key="3">
    <source>
        <dbReference type="ARBA" id="ARBA00010318"/>
    </source>
</evidence>
<keyword evidence="14" id="KW-1185">Reference proteome</keyword>
<keyword evidence="6 9" id="KW-0460">Magnesium</keyword>
<gene>
    <name evidence="9" type="primary">ilvC</name>
    <name evidence="13" type="ordered locus">UWK_00199</name>
</gene>
<comment type="pathway">
    <text evidence="1 9">Amino-acid biosynthesis; L-valine biosynthesis; L-valine from pyruvate: step 2/4.</text>
</comment>
<dbReference type="OrthoDB" id="9804088at2"/>
<dbReference type="InterPro" id="IPR008927">
    <property type="entry name" value="6-PGluconate_DH-like_C_sf"/>
</dbReference>
<dbReference type="PROSITE" id="PS51850">
    <property type="entry name" value="KARI_N"/>
    <property type="match status" value="1"/>
</dbReference>
<dbReference type="PANTHER" id="PTHR21371:SF1">
    <property type="entry name" value="KETOL-ACID REDUCTOISOMERASE, MITOCHONDRIAL"/>
    <property type="match status" value="1"/>
</dbReference>
<keyword evidence="8 9" id="KW-0100">Branched-chain amino acid biosynthesis</keyword>
<dbReference type="GO" id="GO:0005829">
    <property type="term" value="C:cytosol"/>
    <property type="evidence" value="ECO:0007669"/>
    <property type="project" value="TreeGrafter"/>
</dbReference>
<dbReference type="GO" id="GO:0009097">
    <property type="term" value="P:isoleucine biosynthetic process"/>
    <property type="evidence" value="ECO:0007669"/>
    <property type="project" value="UniProtKB-UniRule"/>
</dbReference>
<dbReference type="GO" id="GO:0000287">
    <property type="term" value="F:magnesium ion binding"/>
    <property type="evidence" value="ECO:0007669"/>
    <property type="project" value="UniProtKB-UniRule"/>
</dbReference>
<feature type="domain" description="KARI N-terminal Rossmann" evidence="11">
    <location>
        <begin position="15"/>
        <end position="208"/>
    </location>
</feature>
<feature type="binding site" evidence="9">
    <location>
        <position position="78"/>
    </location>
    <ligand>
        <name>NADP(+)</name>
        <dbReference type="ChEBI" id="CHEBI:58349"/>
    </ligand>
</feature>
<dbReference type="UniPathway" id="UPA00049">
    <property type="reaction ID" value="UER00060"/>
</dbReference>
<feature type="binding site" evidence="9 10">
    <location>
        <position position="221"/>
    </location>
    <ligand>
        <name>Mg(2+)</name>
        <dbReference type="ChEBI" id="CHEBI:18420"/>
        <label>1</label>
    </ligand>
</feature>
<dbReference type="EC" id="1.1.1.86" evidence="9"/>
<feature type="binding site" evidence="9 10">
    <location>
        <position position="217"/>
    </location>
    <ligand>
        <name>Mg(2+)</name>
        <dbReference type="ChEBI" id="CHEBI:18420"/>
        <label>1</label>
    </ligand>
</feature>
<keyword evidence="5 9" id="KW-0479">Metal-binding</keyword>
<evidence type="ECO:0000256" key="7">
    <source>
        <dbReference type="ARBA" id="ARBA00023002"/>
    </source>
</evidence>
<dbReference type="PANTHER" id="PTHR21371">
    <property type="entry name" value="KETOL-ACID REDUCTOISOMERASE, MITOCHONDRIAL"/>
    <property type="match status" value="1"/>
</dbReference>
<comment type="similarity">
    <text evidence="3 9 10">Belongs to the ketol-acid reductoisomerase family.</text>
</comment>
<keyword evidence="13" id="KW-0413">Isomerase</keyword>
<feature type="binding site" evidence="9">
    <location>
        <position position="68"/>
    </location>
    <ligand>
        <name>NADP(+)</name>
        <dbReference type="ChEBI" id="CHEBI:58349"/>
    </ligand>
</feature>
<feature type="active site" evidence="9">
    <location>
        <position position="132"/>
    </location>
</feature>
<dbReference type="InterPro" id="IPR000506">
    <property type="entry name" value="KARI_C"/>
</dbReference>
<evidence type="ECO:0000256" key="10">
    <source>
        <dbReference type="PROSITE-ProRule" id="PRU01198"/>
    </source>
</evidence>
<dbReference type="NCBIfam" id="NF003557">
    <property type="entry name" value="PRK05225.1"/>
    <property type="match status" value="1"/>
</dbReference>
<sequence length="489" mass="54477">MSNNYFNSLPLRLQLEELGQCRFMDISEFDGVEALKGKKIVIVGCGAQGLNQGLNLRDSGLDVSYTLRDAAIAEKRQSWKNASENDFKVGTYQEMLPEADLVINLTPDKQHTNVIEAVMPLMKQGACLSYSHGFNIVEEGMKIRDDITVVMVAPKSPGTEVREEYKRGFGVPTLIAVHRENDPQGIGWDVAKAYAAGTGGHRAGCLQSSFVAEVKSDLMGEQTILCGMLQTGSLLCFDKMTEQGIDPAYAVKLIQFGWETITEALKHGGITNMMDRLSNPAKIRANELSDELKSIMEPLFHKHMDDIMSGHFSKTMMEDWANDDANLLRWRKETGETTFEQTEAATTEISEQEYFDNGILMVAMIKAGVELAFDTMVSAGIKEESAYYESLHEVPLIANLIARKKLYEMNVVISDTAEYGCYLFNHACLPLLRDFMKTVNTDVIGKTIAVKDNGVNNVELIETNESIRYTTVEAIGEELRSYMSAMKQI</sequence>
<dbReference type="EMBL" id="CP003985">
    <property type="protein sequence ID" value="AGF76785.1"/>
    <property type="molecule type" value="Genomic_DNA"/>
</dbReference>
<comment type="catalytic activity">
    <reaction evidence="9">
        <text>(2R)-2,3-dihydroxy-3-methylbutanoate + NADP(+) = (2S)-2-acetolactate + NADPH + H(+)</text>
        <dbReference type="Rhea" id="RHEA:22068"/>
        <dbReference type="ChEBI" id="CHEBI:15378"/>
        <dbReference type="ChEBI" id="CHEBI:49072"/>
        <dbReference type="ChEBI" id="CHEBI:57783"/>
        <dbReference type="ChEBI" id="CHEBI:58349"/>
        <dbReference type="ChEBI" id="CHEBI:58476"/>
        <dbReference type="EC" id="1.1.1.86"/>
    </reaction>
</comment>
<dbReference type="HAMAP" id="MF_00435">
    <property type="entry name" value="IlvC"/>
    <property type="match status" value="1"/>
</dbReference>
<evidence type="ECO:0000256" key="2">
    <source>
        <dbReference type="ARBA" id="ARBA00004885"/>
    </source>
</evidence>
<evidence type="ECO:0000313" key="13">
    <source>
        <dbReference type="EMBL" id="AGF76785.1"/>
    </source>
</evidence>
<dbReference type="InterPro" id="IPR013328">
    <property type="entry name" value="6PGD_dom2"/>
</dbReference>
<dbReference type="PATRIC" id="fig|1167006.5.peg.225"/>
<reference evidence="14" key="1">
    <citation type="journal article" date="2013" name="Stand. Genomic Sci.">
        <title>Complete genome sequence of Desulfocapsa sulfexigens, a marine deltaproteobacterium specialized in disproportionating inorganic sulfur compounds.</title>
        <authorList>
            <person name="Finster K.W."/>
            <person name="Kjeldsen K.U."/>
            <person name="Kube M."/>
            <person name="Reinhardt R."/>
            <person name="Mussmann M."/>
            <person name="Amann R."/>
            <person name="Schreiber L."/>
        </authorList>
    </citation>
    <scope>NUCLEOTIDE SEQUENCE [LARGE SCALE GENOMIC DNA]</scope>
    <source>
        <strain evidence="14">DSM 10523 / SB164P1</strain>
    </source>
</reference>
<evidence type="ECO:0000256" key="9">
    <source>
        <dbReference type="HAMAP-Rule" id="MF_00435"/>
    </source>
</evidence>
<comment type="function">
    <text evidence="9">Involved in the biosynthesis of branched-chain amino acids (BCAA). Catalyzes an alkyl-migration followed by a ketol-acid reduction of (S)-2-acetolactate (S2AL) to yield (R)-2,3-dihydroxy-isovalerate. In the isomerase reaction, S2AL is rearranged via a Mg-dependent methyl migration to produce 3-hydroxy-3-methyl-2-ketobutyrate (HMKB). In the reductase reaction, this 2-ketoacid undergoes a metal-dependent reduction by NADPH to yield (R)-2,3-dihydroxy-isovalerate.</text>
</comment>
<feature type="binding site" evidence="9 10">
    <location>
        <position position="393"/>
    </location>
    <ligand>
        <name>Mg(2+)</name>
        <dbReference type="ChEBI" id="CHEBI:18420"/>
        <label>2</label>
    </ligand>
</feature>
<name>M1PAF7_DESSD</name>
<feature type="binding site" evidence="9">
    <location>
        <begin position="45"/>
        <end position="48"/>
    </location>
    <ligand>
        <name>NADP(+)</name>
        <dbReference type="ChEBI" id="CHEBI:58349"/>
    </ligand>
</feature>
<proteinExistence type="inferred from homology"/>
<dbReference type="AlphaFoldDB" id="M1PAF7"/>
<dbReference type="SUPFAM" id="SSF48179">
    <property type="entry name" value="6-phosphogluconate dehydrogenase C-terminal domain-like"/>
    <property type="match status" value="2"/>
</dbReference>
<dbReference type="NCBIfam" id="TIGR00465">
    <property type="entry name" value="ilvC"/>
    <property type="match status" value="1"/>
</dbReference>
<dbReference type="InterPro" id="IPR013023">
    <property type="entry name" value="KARI"/>
</dbReference>
<dbReference type="Pfam" id="PF07991">
    <property type="entry name" value="KARI_N"/>
    <property type="match status" value="1"/>
</dbReference>
<feature type="binding site" evidence="9">
    <location>
        <begin position="108"/>
        <end position="110"/>
    </location>
    <ligand>
        <name>NADP(+)</name>
        <dbReference type="ChEBI" id="CHEBI:58349"/>
    </ligand>
</feature>
<comment type="catalytic activity">
    <reaction evidence="9">
        <text>(2R,3R)-2,3-dihydroxy-3-methylpentanoate + NADP(+) = (S)-2-ethyl-2-hydroxy-3-oxobutanoate + NADPH + H(+)</text>
        <dbReference type="Rhea" id="RHEA:13493"/>
        <dbReference type="ChEBI" id="CHEBI:15378"/>
        <dbReference type="ChEBI" id="CHEBI:49256"/>
        <dbReference type="ChEBI" id="CHEBI:49258"/>
        <dbReference type="ChEBI" id="CHEBI:57783"/>
        <dbReference type="ChEBI" id="CHEBI:58349"/>
        <dbReference type="EC" id="1.1.1.86"/>
    </reaction>
</comment>
<keyword evidence="7 9" id="KW-0560">Oxidoreductase</keyword>
<feature type="domain" description="KARI C-terminal knotted" evidence="12">
    <location>
        <begin position="354"/>
        <end position="486"/>
    </location>
</feature>
<dbReference type="RefSeq" id="WP_015402484.1">
    <property type="nucleotide sequence ID" value="NC_020304.1"/>
</dbReference>
<dbReference type="Gene3D" id="1.10.1040.10">
    <property type="entry name" value="N-(1-d-carboxylethyl)-l-norvaline Dehydrogenase, domain 2"/>
    <property type="match status" value="1"/>
</dbReference>
<evidence type="ECO:0000259" key="11">
    <source>
        <dbReference type="PROSITE" id="PS51850"/>
    </source>
</evidence>